<proteinExistence type="predicted"/>
<dbReference type="STRING" id="391937.NA2_17364"/>
<organism evidence="2 3">
    <name type="scientific">Nitratireductor pacificus pht-3B</name>
    <dbReference type="NCBI Taxonomy" id="391937"/>
    <lineage>
        <taxon>Bacteria</taxon>
        <taxon>Pseudomonadati</taxon>
        <taxon>Pseudomonadota</taxon>
        <taxon>Alphaproteobacteria</taxon>
        <taxon>Hyphomicrobiales</taxon>
        <taxon>Phyllobacteriaceae</taxon>
        <taxon>Nitratireductor</taxon>
    </lineage>
</organism>
<feature type="domain" description="DSBA-like thioredoxin" evidence="1">
    <location>
        <begin position="13"/>
        <end position="215"/>
    </location>
</feature>
<dbReference type="PANTHER" id="PTHR13887:SF41">
    <property type="entry name" value="THIOREDOXIN SUPERFAMILY PROTEIN"/>
    <property type="match status" value="1"/>
</dbReference>
<reference evidence="2 3" key="1">
    <citation type="journal article" date="2012" name="J. Bacteriol.">
        <title>Genome Sequence of Nitratireductor pacificus Type Strain pht-3B.</title>
        <authorList>
            <person name="Lai Q."/>
            <person name="Li G."/>
            <person name="Shao Z."/>
        </authorList>
    </citation>
    <scope>NUCLEOTIDE SEQUENCE [LARGE SCALE GENOMIC DNA]</scope>
    <source>
        <strain evidence="3">pht-3B</strain>
    </source>
</reference>
<dbReference type="CDD" id="cd03024">
    <property type="entry name" value="DsbA_FrnE"/>
    <property type="match status" value="1"/>
</dbReference>
<dbReference type="Proteomes" id="UP000006786">
    <property type="component" value="Unassembled WGS sequence"/>
</dbReference>
<dbReference type="eggNOG" id="COG2761">
    <property type="taxonomic scope" value="Bacteria"/>
</dbReference>
<accession>K2LIG4</accession>
<dbReference type="OrthoDB" id="9799122at2"/>
<dbReference type="InterPro" id="IPR036249">
    <property type="entry name" value="Thioredoxin-like_sf"/>
</dbReference>
<sequence>MAEAVAGIAEPVVVDVVSDVVCPWCYVGRARLGEAIRSRPDLSVTLRWRPFQLDPTLPPEGRDRHAYMMGKFGSAERILDMHRQISQIGQELGISFDFDAIKVSPNTLDAHRVIRWSATAGPGVQDRLVGRLFALYFEEGANIGDHAVLIDAARDAGMDAALVETLLATEADRPEVQQEIATAQKMGVTGVPCFLLEGRYAVMGAQEPAALADAISKVAEAKANGTLDAPQR</sequence>
<comment type="caution">
    <text evidence="2">The sequence shown here is derived from an EMBL/GenBank/DDBJ whole genome shotgun (WGS) entry which is preliminary data.</text>
</comment>
<dbReference type="PANTHER" id="PTHR13887">
    <property type="entry name" value="GLUTATHIONE S-TRANSFERASE KAPPA"/>
    <property type="match status" value="1"/>
</dbReference>
<evidence type="ECO:0000259" key="1">
    <source>
        <dbReference type="Pfam" id="PF01323"/>
    </source>
</evidence>
<keyword evidence="3" id="KW-1185">Reference proteome</keyword>
<dbReference type="AlphaFoldDB" id="K2LIG4"/>
<evidence type="ECO:0000313" key="3">
    <source>
        <dbReference type="Proteomes" id="UP000006786"/>
    </source>
</evidence>
<dbReference type="InterPro" id="IPR001853">
    <property type="entry name" value="DSBA-like_thioredoxin_dom"/>
</dbReference>
<dbReference type="RefSeq" id="WP_008598394.1">
    <property type="nucleotide sequence ID" value="NZ_AMRM01000022.1"/>
</dbReference>
<protein>
    <submittedName>
        <fullName evidence="2">DSBA oxidoreductase</fullName>
    </submittedName>
</protein>
<dbReference type="EMBL" id="AMRM01000022">
    <property type="protein sequence ID" value="EKF17534.1"/>
    <property type="molecule type" value="Genomic_DNA"/>
</dbReference>
<dbReference type="Pfam" id="PF01323">
    <property type="entry name" value="DSBA"/>
    <property type="match status" value="1"/>
</dbReference>
<evidence type="ECO:0000313" key="2">
    <source>
        <dbReference type="EMBL" id="EKF17534.1"/>
    </source>
</evidence>
<dbReference type="PATRIC" id="fig|391937.3.peg.3569"/>
<dbReference type="SUPFAM" id="SSF52833">
    <property type="entry name" value="Thioredoxin-like"/>
    <property type="match status" value="1"/>
</dbReference>
<dbReference type="GO" id="GO:0016491">
    <property type="term" value="F:oxidoreductase activity"/>
    <property type="evidence" value="ECO:0007669"/>
    <property type="project" value="InterPro"/>
</dbReference>
<name>K2LIG4_9HYPH</name>
<gene>
    <name evidence="2" type="ORF">NA2_17364</name>
</gene>
<dbReference type="Gene3D" id="3.40.30.10">
    <property type="entry name" value="Glutaredoxin"/>
    <property type="match status" value="1"/>
</dbReference>